<dbReference type="PROSITE" id="PS00028">
    <property type="entry name" value="ZINC_FINGER_C2H2_1"/>
    <property type="match status" value="1"/>
</dbReference>
<dbReference type="SUPFAM" id="SSF57667">
    <property type="entry name" value="beta-beta-alpha zinc fingers"/>
    <property type="match status" value="1"/>
</dbReference>
<dbReference type="PANTHER" id="PTHR14003:SF19">
    <property type="entry name" value="YY2 TRANSCRIPTION FACTOR"/>
    <property type="match status" value="1"/>
</dbReference>
<dbReference type="SMART" id="SM00355">
    <property type="entry name" value="ZnF_C2H2"/>
    <property type="match status" value="3"/>
</dbReference>
<dbReference type="GO" id="GO:0000785">
    <property type="term" value="C:chromatin"/>
    <property type="evidence" value="ECO:0007669"/>
    <property type="project" value="TreeGrafter"/>
</dbReference>
<feature type="compositionally biased region" description="Low complexity" evidence="7">
    <location>
        <begin position="131"/>
        <end position="148"/>
    </location>
</feature>
<evidence type="ECO:0000256" key="4">
    <source>
        <dbReference type="ARBA" id="ARBA00022833"/>
    </source>
</evidence>
<organism evidence="9 10">
    <name type="scientific">Rhypophila decipiens</name>
    <dbReference type="NCBI Taxonomy" id="261697"/>
    <lineage>
        <taxon>Eukaryota</taxon>
        <taxon>Fungi</taxon>
        <taxon>Dikarya</taxon>
        <taxon>Ascomycota</taxon>
        <taxon>Pezizomycotina</taxon>
        <taxon>Sordariomycetes</taxon>
        <taxon>Sordariomycetidae</taxon>
        <taxon>Sordariales</taxon>
        <taxon>Naviculisporaceae</taxon>
        <taxon>Rhypophila</taxon>
    </lineage>
</organism>
<keyword evidence="2" id="KW-0677">Repeat</keyword>
<evidence type="ECO:0000256" key="7">
    <source>
        <dbReference type="SAM" id="MobiDB-lite"/>
    </source>
</evidence>
<keyword evidence="1" id="KW-0479">Metal-binding</keyword>
<evidence type="ECO:0000313" key="10">
    <source>
        <dbReference type="Proteomes" id="UP001301769"/>
    </source>
</evidence>
<dbReference type="GO" id="GO:0005667">
    <property type="term" value="C:transcription regulator complex"/>
    <property type="evidence" value="ECO:0007669"/>
    <property type="project" value="TreeGrafter"/>
</dbReference>
<keyword evidence="10" id="KW-1185">Reference proteome</keyword>
<dbReference type="InterPro" id="IPR036236">
    <property type="entry name" value="Znf_C2H2_sf"/>
</dbReference>
<dbReference type="InterPro" id="IPR013087">
    <property type="entry name" value="Znf_C2H2_type"/>
</dbReference>
<dbReference type="AlphaFoldDB" id="A0AAN6XXD0"/>
<sequence length="234" mass="25872">MSLDNLLDNSLDQLPHQDDSHLITPLPDDPPPDISSMDFSVGFEDPVVSMQSELFGIFGDQQIEPYSSLDTMSSTIDLYSGTTQQSDWLVSLAEDPSQSLLQEPWPAGDSIPAQELYLEAPSATTSIRQDSTPGSPSPSQNSSTESSISQGAYCGECAINVKSLSSHMRKHRPRRFSCTEPGCTKQFHLKTDLHRHIRCVHLKLQISCPFCGTKITGRKENLRRHLRNKGCGPQ</sequence>
<feature type="domain" description="C2H2-type" evidence="8">
    <location>
        <begin position="176"/>
        <end position="201"/>
    </location>
</feature>
<evidence type="ECO:0000256" key="2">
    <source>
        <dbReference type="ARBA" id="ARBA00022737"/>
    </source>
</evidence>
<comment type="caution">
    <text evidence="9">The sequence shown here is derived from an EMBL/GenBank/DDBJ whole genome shotgun (WGS) entry which is preliminary data.</text>
</comment>
<dbReference type="Proteomes" id="UP001301769">
    <property type="component" value="Unassembled WGS sequence"/>
</dbReference>
<reference evidence="9" key="1">
    <citation type="journal article" date="2023" name="Mol. Phylogenet. Evol.">
        <title>Genome-scale phylogeny and comparative genomics of the fungal order Sordariales.</title>
        <authorList>
            <person name="Hensen N."/>
            <person name="Bonometti L."/>
            <person name="Westerberg I."/>
            <person name="Brannstrom I.O."/>
            <person name="Guillou S."/>
            <person name="Cros-Aarteil S."/>
            <person name="Calhoun S."/>
            <person name="Haridas S."/>
            <person name="Kuo A."/>
            <person name="Mondo S."/>
            <person name="Pangilinan J."/>
            <person name="Riley R."/>
            <person name="LaButti K."/>
            <person name="Andreopoulos B."/>
            <person name="Lipzen A."/>
            <person name="Chen C."/>
            <person name="Yan M."/>
            <person name="Daum C."/>
            <person name="Ng V."/>
            <person name="Clum A."/>
            <person name="Steindorff A."/>
            <person name="Ohm R.A."/>
            <person name="Martin F."/>
            <person name="Silar P."/>
            <person name="Natvig D.O."/>
            <person name="Lalanne C."/>
            <person name="Gautier V."/>
            <person name="Ament-Velasquez S.L."/>
            <person name="Kruys A."/>
            <person name="Hutchinson M.I."/>
            <person name="Powell A.J."/>
            <person name="Barry K."/>
            <person name="Miller A.N."/>
            <person name="Grigoriev I.V."/>
            <person name="Debuchy R."/>
            <person name="Gladieux P."/>
            <person name="Hiltunen Thoren M."/>
            <person name="Johannesson H."/>
        </authorList>
    </citation>
    <scope>NUCLEOTIDE SEQUENCE</scope>
    <source>
        <strain evidence="9">PSN293</strain>
    </source>
</reference>
<dbReference type="GO" id="GO:0008270">
    <property type="term" value="F:zinc ion binding"/>
    <property type="evidence" value="ECO:0007669"/>
    <property type="project" value="UniProtKB-KW"/>
</dbReference>
<dbReference type="PROSITE" id="PS50157">
    <property type="entry name" value="ZINC_FINGER_C2H2_2"/>
    <property type="match status" value="1"/>
</dbReference>
<reference evidence="9" key="2">
    <citation type="submission" date="2023-05" db="EMBL/GenBank/DDBJ databases">
        <authorList>
            <consortium name="Lawrence Berkeley National Laboratory"/>
            <person name="Steindorff A."/>
            <person name="Hensen N."/>
            <person name="Bonometti L."/>
            <person name="Westerberg I."/>
            <person name="Brannstrom I.O."/>
            <person name="Guillou S."/>
            <person name="Cros-Aarteil S."/>
            <person name="Calhoun S."/>
            <person name="Haridas S."/>
            <person name="Kuo A."/>
            <person name="Mondo S."/>
            <person name="Pangilinan J."/>
            <person name="Riley R."/>
            <person name="Labutti K."/>
            <person name="Andreopoulos B."/>
            <person name="Lipzen A."/>
            <person name="Chen C."/>
            <person name="Yanf M."/>
            <person name="Daum C."/>
            <person name="Ng V."/>
            <person name="Clum A."/>
            <person name="Ohm R."/>
            <person name="Martin F."/>
            <person name="Silar P."/>
            <person name="Natvig D."/>
            <person name="Lalanne C."/>
            <person name="Gautier V."/>
            <person name="Ament-Velasquez S.L."/>
            <person name="Kruys A."/>
            <person name="Hutchinson M.I."/>
            <person name="Powell A.J."/>
            <person name="Barry K."/>
            <person name="Miller A.N."/>
            <person name="Grigoriev I.V."/>
            <person name="Debuchy R."/>
            <person name="Gladieux P."/>
            <person name="Thoren M.H."/>
            <person name="Johannesson H."/>
        </authorList>
    </citation>
    <scope>NUCLEOTIDE SEQUENCE</scope>
    <source>
        <strain evidence="9">PSN293</strain>
    </source>
</reference>
<feature type="region of interest" description="Disordered" evidence="7">
    <location>
        <begin position="123"/>
        <end position="148"/>
    </location>
</feature>
<evidence type="ECO:0000313" key="9">
    <source>
        <dbReference type="EMBL" id="KAK4208408.1"/>
    </source>
</evidence>
<evidence type="ECO:0000256" key="6">
    <source>
        <dbReference type="PROSITE-ProRule" id="PRU00042"/>
    </source>
</evidence>
<evidence type="ECO:0000256" key="5">
    <source>
        <dbReference type="ARBA" id="ARBA00044085"/>
    </source>
</evidence>
<feature type="region of interest" description="Disordered" evidence="7">
    <location>
        <begin position="1"/>
        <end position="30"/>
    </location>
</feature>
<evidence type="ECO:0000259" key="8">
    <source>
        <dbReference type="PROSITE" id="PS50157"/>
    </source>
</evidence>
<name>A0AAN6XXD0_9PEZI</name>
<keyword evidence="4" id="KW-0862">Zinc</keyword>
<dbReference type="GO" id="GO:0000978">
    <property type="term" value="F:RNA polymerase II cis-regulatory region sequence-specific DNA binding"/>
    <property type="evidence" value="ECO:0007669"/>
    <property type="project" value="TreeGrafter"/>
</dbReference>
<proteinExistence type="predicted"/>
<keyword evidence="3 6" id="KW-0863">Zinc-finger</keyword>
<protein>
    <recommendedName>
        <fullName evidence="5">C2H2 type master regulator of conidiophore development brlA</fullName>
    </recommendedName>
</protein>
<dbReference type="GO" id="GO:0000981">
    <property type="term" value="F:DNA-binding transcription factor activity, RNA polymerase II-specific"/>
    <property type="evidence" value="ECO:0007669"/>
    <property type="project" value="TreeGrafter"/>
</dbReference>
<evidence type="ECO:0000256" key="3">
    <source>
        <dbReference type="ARBA" id="ARBA00022771"/>
    </source>
</evidence>
<feature type="compositionally biased region" description="Low complexity" evidence="7">
    <location>
        <begin position="1"/>
        <end position="12"/>
    </location>
</feature>
<dbReference type="PANTHER" id="PTHR14003">
    <property type="entry name" value="TRANSCRIPTIONAL REPRESSOR PROTEIN YY"/>
    <property type="match status" value="1"/>
</dbReference>
<gene>
    <name evidence="9" type="ORF">QBC37DRAFT_78794</name>
</gene>
<accession>A0AAN6XXD0</accession>
<dbReference type="EMBL" id="MU858245">
    <property type="protein sequence ID" value="KAK4208408.1"/>
    <property type="molecule type" value="Genomic_DNA"/>
</dbReference>
<dbReference type="Gene3D" id="3.30.160.60">
    <property type="entry name" value="Classic Zinc Finger"/>
    <property type="match status" value="1"/>
</dbReference>
<evidence type="ECO:0000256" key="1">
    <source>
        <dbReference type="ARBA" id="ARBA00022723"/>
    </source>
</evidence>